<feature type="domain" description="HDOD" evidence="1">
    <location>
        <begin position="33"/>
        <end position="219"/>
    </location>
</feature>
<dbReference type="PANTHER" id="PTHR33525:SF3">
    <property type="entry name" value="RIBONUCLEASE Y"/>
    <property type="match status" value="1"/>
</dbReference>
<dbReference type="AlphaFoldDB" id="A0A1R4HJ07"/>
<dbReference type="EMBL" id="FUKJ01000459">
    <property type="protein sequence ID" value="SJM96224.1"/>
    <property type="molecule type" value="Genomic_DNA"/>
</dbReference>
<dbReference type="PROSITE" id="PS51833">
    <property type="entry name" value="HDOD"/>
    <property type="match status" value="1"/>
</dbReference>
<name>A0A1R4HJ07_9GAMM</name>
<gene>
    <name evidence="2" type="ORF">CRENPOLYSF2_910004</name>
</gene>
<reference evidence="3" key="1">
    <citation type="submission" date="2017-02" db="EMBL/GenBank/DDBJ databases">
        <authorList>
            <person name="Daims H."/>
        </authorList>
    </citation>
    <scope>NUCLEOTIDE SEQUENCE [LARGE SCALE GENOMIC DNA]</scope>
</reference>
<dbReference type="OrthoDB" id="598113at2"/>
<dbReference type="SUPFAM" id="SSF109604">
    <property type="entry name" value="HD-domain/PDEase-like"/>
    <property type="match status" value="1"/>
</dbReference>
<dbReference type="InterPro" id="IPR013976">
    <property type="entry name" value="HDOD"/>
</dbReference>
<evidence type="ECO:0000313" key="3">
    <source>
        <dbReference type="Proteomes" id="UP000195442"/>
    </source>
</evidence>
<evidence type="ECO:0000259" key="1">
    <source>
        <dbReference type="PROSITE" id="PS51833"/>
    </source>
</evidence>
<dbReference type="Proteomes" id="UP000195442">
    <property type="component" value="Unassembled WGS sequence"/>
</dbReference>
<dbReference type="Gene3D" id="1.10.3210.10">
    <property type="entry name" value="Hypothetical protein af1432"/>
    <property type="match status" value="1"/>
</dbReference>
<proteinExistence type="predicted"/>
<dbReference type="RefSeq" id="WP_087148592.1">
    <property type="nucleotide sequence ID" value="NZ_FUKJ01000459.1"/>
</dbReference>
<dbReference type="Pfam" id="PF08668">
    <property type="entry name" value="HDOD"/>
    <property type="match status" value="1"/>
</dbReference>
<keyword evidence="3" id="KW-1185">Reference proteome</keyword>
<protein>
    <submittedName>
        <fullName evidence="2">Putative signal transduction protein</fullName>
    </submittedName>
</protein>
<dbReference type="PANTHER" id="PTHR33525">
    <property type="match status" value="1"/>
</dbReference>
<evidence type="ECO:0000313" key="2">
    <source>
        <dbReference type="EMBL" id="SJM96224.1"/>
    </source>
</evidence>
<sequence length="292" mass="32920">MTTTAPMDTELKFSERLKDNRFYQHFIQGELKTPSFPDVALKMREAIQQDCEIADIVKIVNLDPVISAKLIQVVNSPLYRTLNPISNCLSAINRLGRKTTRNLVIAFSMKNLIKGENPSIKKLIQHSWLQSIKVSGISYTLAQLTKKVDPEEALLAGLLHNIGVLPILTFADSRPEGTYQPADIDLCINEIHGQIGSIILEKWEFPDNLKQIPLQSADWFTNTTEYLNLNDIVLLAKYHNFLTSPGNTELPLINTLPAFQKLGKQPLTPEMSLQILHDAKQQIAETMSFFSH</sequence>
<dbReference type="InterPro" id="IPR052340">
    <property type="entry name" value="RNase_Y/CdgJ"/>
</dbReference>
<organism evidence="2 3">
    <name type="scientific">Crenothrix polyspora</name>
    <dbReference type="NCBI Taxonomy" id="360316"/>
    <lineage>
        <taxon>Bacteria</taxon>
        <taxon>Pseudomonadati</taxon>
        <taxon>Pseudomonadota</taxon>
        <taxon>Gammaproteobacteria</taxon>
        <taxon>Methylococcales</taxon>
        <taxon>Crenotrichaceae</taxon>
        <taxon>Crenothrix</taxon>
    </lineage>
</organism>
<accession>A0A1R4HJ07</accession>